<dbReference type="PANTHER" id="PTHR20963">
    <property type="entry name" value="MULTIPLE INOSITOL POLYPHOSPHATE PHOSPHATASE-RELATED"/>
    <property type="match status" value="1"/>
</dbReference>
<keyword evidence="3" id="KW-1133">Transmembrane helix</keyword>
<dbReference type="InterPro" id="IPR000560">
    <property type="entry name" value="His_Pase_clade-2"/>
</dbReference>
<keyword evidence="1" id="KW-0378">Hydrolase</keyword>
<feature type="transmembrane region" description="Helical" evidence="3">
    <location>
        <begin position="69"/>
        <end position="88"/>
    </location>
</feature>
<dbReference type="PANTHER" id="PTHR20963:SF42">
    <property type="entry name" value="PHOSPHOGLYCERATE MUTASE-LIKE PROTEIN"/>
    <property type="match status" value="1"/>
</dbReference>
<feature type="region of interest" description="Disordered" evidence="2">
    <location>
        <begin position="18"/>
        <end position="53"/>
    </location>
</feature>
<sequence length="668" mass="75147">MSKYEHHLPGDPLAEEDYELSTASQSSDPLLPSYDDHNNLHGQQNDKPYFPSPHRQLQINRKRSQFRKFLSCFCLSLIIVLPSLGLLGCYFGKDGLAKVKNWDQIPPDVKDWLDEILPLKQKADHGAFPTDIGYAGPTPTGAEAALIATAPALPMYNNINPLVPPTEKSKNGFNIIQHWGNLSPFYSVSSHGLPETSSLIPEQCELEQMHWLQRHGARYPTSYPEGPSAFASRITNTRSNWKAKGDLKFLNDWEYLLASEILTPFGRSQLFNLGVSARVKYGSLLNKMKGRLPVFRTESQDRMLKSAQNFAAGFFGIPAEDQYNLEVSIEAPGFNNSLAPWNTCRALGVDYKTKLAEWDNVFLKDAQKRLQGMIEGYELTIKDAKDMMETCAYETVALGYSSFCDLFTQKEWKGFEYRSDLYWWYAQSFGYAPAKAQGVGWLQELTSRLTKTRLTEFNSTVNSTFHNDVQFPLNDPLYVDFCHDTQFALMLPTMNLTTFAETGDLPTDHIPKHRSFIASKIMPFATNLQVQVLTCSGEKKIRIILNDAVVPLTGIKGCLENDEGLCSFDEFVNSMKELIGNINFEKECNYNPKSNEPIPQEGDVIAEVGDLNEHTANKVIPEKGEDLVLDKQSSQGKAEEEDKDDGEPSKQDDDSDSDSDDSDSEDED</sequence>
<organism evidence="4 5">
    <name type="scientific">Kwoniella dendrophila CBS 6074</name>
    <dbReference type="NCBI Taxonomy" id="1295534"/>
    <lineage>
        <taxon>Eukaryota</taxon>
        <taxon>Fungi</taxon>
        <taxon>Dikarya</taxon>
        <taxon>Basidiomycota</taxon>
        <taxon>Agaricomycotina</taxon>
        <taxon>Tremellomycetes</taxon>
        <taxon>Tremellales</taxon>
        <taxon>Cryptococcaceae</taxon>
        <taxon>Kwoniella</taxon>
    </lineage>
</organism>
<dbReference type="RefSeq" id="XP_066077083.1">
    <property type="nucleotide sequence ID" value="XM_066220986.1"/>
</dbReference>
<dbReference type="SUPFAM" id="SSF53254">
    <property type="entry name" value="Phosphoglycerate mutase-like"/>
    <property type="match status" value="1"/>
</dbReference>
<feature type="region of interest" description="Disordered" evidence="2">
    <location>
        <begin position="617"/>
        <end position="668"/>
    </location>
</feature>
<protein>
    <recommendedName>
        <fullName evidence="6">Phytase</fullName>
    </recommendedName>
</protein>
<keyword evidence="5" id="KW-1185">Reference proteome</keyword>
<evidence type="ECO:0000256" key="1">
    <source>
        <dbReference type="ARBA" id="ARBA00022801"/>
    </source>
</evidence>
<dbReference type="GO" id="GO:0003993">
    <property type="term" value="F:acid phosphatase activity"/>
    <property type="evidence" value="ECO:0007669"/>
    <property type="project" value="TreeGrafter"/>
</dbReference>
<dbReference type="InterPro" id="IPR029033">
    <property type="entry name" value="His_PPase_superfam"/>
</dbReference>
<feature type="compositionally biased region" description="Acidic residues" evidence="2">
    <location>
        <begin position="653"/>
        <end position="668"/>
    </location>
</feature>
<dbReference type="GeneID" id="91095923"/>
<feature type="compositionally biased region" description="Basic and acidic residues" evidence="2">
    <location>
        <begin position="617"/>
        <end position="629"/>
    </location>
</feature>
<evidence type="ECO:0008006" key="6">
    <source>
        <dbReference type="Google" id="ProtNLM"/>
    </source>
</evidence>
<gene>
    <name evidence="4" type="ORF">L201_005253</name>
</gene>
<dbReference type="Gene3D" id="3.40.50.1240">
    <property type="entry name" value="Phosphoglycerate mutase-like"/>
    <property type="match status" value="1"/>
</dbReference>
<dbReference type="Proteomes" id="UP001355207">
    <property type="component" value="Chromosome 7"/>
</dbReference>
<evidence type="ECO:0000313" key="4">
    <source>
        <dbReference type="EMBL" id="WWC90320.1"/>
    </source>
</evidence>
<dbReference type="InterPro" id="IPR033379">
    <property type="entry name" value="Acid_Pase_AS"/>
</dbReference>
<accession>A0AAX4K0L5</accession>
<evidence type="ECO:0000256" key="3">
    <source>
        <dbReference type="SAM" id="Phobius"/>
    </source>
</evidence>
<keyword evidence="3" id="KW-0472">Membrane</keyword>
<dbReference type="CDD" id="cd07061">
    <property type="entry name" value="HP_HAP_like"/>
    <property type="match status" value="1"/>
</dbReference>
<evidence type="ECO:0000313" key="5">
    <source>
        <dbReference type="Proteomes" id="UP001355207"/>
    </source>
</evidence>
<name>A0AAX4K0L5_9TREE</name>
<proteinExistence type="predicted"/>
<keyword evidence="3" id="KW-0812">Transmembrane</keyword>
<dbReference type="PROSITE" id="PS00616">
    <property type="entry name" value="HIS_ACID_PHOSPHAT_1"/>
    <property type="match status" value="1"/>
</dbReference>
<dbReference type="Pfam" id="PF00328">
    <property type="entry name" value="His_Phos_2"/>
    <property type="match status" value="1"/>
</dbReference>
<evidence type="ECO:0000256" key="2">
    <source>
        <dbReference type="SAM" id="MobiDB-lite"/>
    </source>
</evidence>
<dbReference type="EMBL" id="CP144104">
    <property type="protein sequence ID" value="WWC90320.1"/>
    <property type="molecule type" value="Genomic_DNA"/>
</dbReference>
<dbReference type="FunFam" id="3.40.50.1240:FF:000033">
    <property type="entry name" value="Chromosome 12, whole genome shotgun sequence"/>
    <property type="match status" value="1"/>
</dbReference>
<reference evidence="4 5" key="1">
    <citation type="submission" date="2024-01" db="EMBL/GenBank/DDBJ databases">
        <title>Comparative genomics of Cryptococcus and Kwoniella reveals pathogenesis evolution and contrasting modes of karyotype evolution via chromosome fusion or intercentromeric recombination.</title>
        <authorList>
            <person name="Coelho M.A."/>
            <person name="David-Palma M."/>
            <person name="Shea T."/>
            <person name="Bowers K."/>
            <person name="McGinley-Smith S."/>
            <person name="Mohammad A.W."/>
            <person name="Gnirke A."/>
            <person name="Yurkov A.M."/>
            <person name="Nowrousian M."/>
            <person name="Sun S."/>
            <person name="Cuomo C.A."/>
            <person name="Heitman J."/>
        </authorList>
    </citation>
    <scope>NUCLEOTIDE SEQUENCE [LARGE SCALE GENOMIC DNA]</scope>
    <source>
        <strain evidence="4 5">CBS 6074</strain>
    </source>
</reference>
<dbReference type="AlphaFoldDB" id="A0AAX4K0L5"/>